<feature type="region of interest" description="Disordered" evidence="3">
    <location>
        <begin position="1"/>
        <end position="76"/>
    </location>
</feature>
<evidence type="ECO:0000259" key="4">
    <source>
        <dbReference type="Pfam" id="PF00808"/>
    </source>
</evidence>
<dbReference type="SUPFAM" id="SSF47113">
    <property type="entry name" value="Histone-fold"/>
    <property type="match status" value="1"/>
</dbReference>
<dbReference type="PANTHER" id="PTHR10252">
    <property type="entry name" value="HISTONE-LIKE TRANSCRIPTION FACTOR CCAAT-RELATED"/>
    <property type="match status" value="1"/>
</dbReference>
<protein>
    <recommendedName>
        <fullName evidence="4">Transcription factor CBF/NF-Y/archaeal histone domain-containing protein</fullName>
    </recommendedName>
</protein>
<evidence type="ECO:0000313" key="6">
    <source>
        <dbReference type="Proteomes" id="UP001189624"/>
    </source>
</evidence>
<dbReference type="InterPro" id="IPR003958">
    <property type="entry name" value="CBFA_NFYB_domain"/>
</dbReference>
<dbReference type="InterPro" id="IPR050568">
    <property type="entry name" value="Transcr_DNA_Rep_Reg"/>
</dbReference>
<accession>A0AA86W5Z2</accession>
<dbReference type="GO" id="GO:0006355">
    <property type="term" value="P:regulation of DNA-templated transcription"/>
    <property type="evidence" value="ECO:0007669"/>
    <property type="project" value="TreeGrafter"/>
</dbReference>
<feature type="domain" description="Transcription factor CBF/NF-Y/archaeal histone" evidence="4">
    <location>
        <begin position="74"/>
        <end position="136"/>
    </location>
</feature>
<feature type="compositionally biased region" description="Basic and acidic residues" evidence="3">
    <location>
        <begin position="32"/>
        <end position="41"/>
    </location>
</feature>
<dbReference type="GO" id="GO:0046982">
    <property type="term" value="F:protein heterodimerization activity"/>
    <property type="evidence" value="ECO:0007669"/>
    <property type="project" value="InterPro"/>
</dbReference>
<proteinExistence type="predicted"/>
<dbReference type="AlphaFoldDB" id="A0AA86W5Z2"/>
<feature type="compositionally biased region" description="Basic and acidic residues" evidence="3">
    <location>
        <begin position="56"/>
        <end position="70"/>
    </location>
</feature>
<keyword evidence="2" id="KW-0539">Nucleus</keyword>
<dbReference type="PANTHER" id="PTHR10252:SF93">
    <property type="entry name" value="DNA POLYMERASE II SUBUNIT B3-1"/>
    <property type="match status" value="1"/>
</dbReference>
<keyword evidence="6" id="KW-1185">Reference proteome</keyword>
<dbReference type="Pfam" id="PF00808">
    <property type="entry name" value="CBFD_NFYB_HMF"/>
    <property type="match status" value="1"/>
</dbReference>
<reference evidence="5" key="1">
    <citation type="submission" date="2023-10" db="EMBL/GenBank/DDBJ databases">
        <authorList>
            <person name="Domelevo Entfellner J.-B."/>
        </authorList>
    </citation>
    <scope>NUCLEOTIDE SEQUENCE</scope>
</reference>
<comment type="subcellular location">
    <subcellularLocation>
        <location evidence="1">Nucleus</location>
    </subcellularLocation>
</comment>
<dbReference type="Gramene" id="rna-AYBTSS11_LOCUS31534">
    <property type="protein sequence ID" value="CAJ1979320.1"/>
    <property type="gene ID" value="gene-AYBTSS11_LOCUS31534"/>
</dbReference>
<evidence type="ECO:0000256" key="3">
    <source>
        <dbReference type="SAM" id="MobiDB-lite"/>
    </source>
</evidence>
<dbReference type="InterPro" id="IPR009072">
    <property type="entry name" value="Histone-fold"/>
</dbReference>
<dbReference type="Proteomes" id="UP001189624">
    <property type="component" value="Chromosome 11"/>
</dbReference>
<organism evidence="5 6">
    <name type="scientific">Sphenostylis stenocarpa</name>
    <dbReference type="NCBI Taxonomy" id="92480"/>
    <lineage>
        <taxon>Eukaryota</taxon>
        <taxon>Viridiplantae</taxon>
        <taxon>Streptophyta</taxon>
        <taxon>Embryophyta</taxon>
        <taxon>Tracheophyta</taxon>
        <taxon>Spermatophyta</taxon>
        <taxon>Magnoliopsida</taxon>
        <taxon>eudicotyledons</taxon>
        <taxon>Gunneridae</taxon>
        <taxon>Pentapetalae</taxon>
        <taxon>rosids</taxon>
        <taxon>fabids</taxon>
        <taxon>Fabales</taxon>
        <taxon>Fabaceae</taxon>
        <taxon>Papilionoideae</taxon>
        <taxon>50 kb inversion clade</taxon>
        <taxon>NPAAA clade</taxon>
        <taxon>indigoferoid/millettioid clade</taxon>
        <taxon>Phaseoleae</taxon>
        <taxon>Sphenostylis</taxon>
    </lineage>
</organism>
<dbReference type="EMBL" id="OY731408">
    <property type="protein sequence ID" value="CAJ1979320.1"/>
    <property type="molecule type" value="Genomic_DNA"/>
</dbReference>
<dbReference type="Gene3D" id="1.10.20.10">
    <property type="entry name" value="Histone, subunit A"/>
    <property type="match status" value="1"/>
</dbReference>
<name>A0AA86W5Z2_9FABA</name>
<dbReference type="GO" id="GO:0000976">
    <property type="term" value="F:transcription cis-regulatory region binding"/>
    <property type="evidence" value="ECO:0007669"/>
    <property type="project" value="TreeGrafter"/>
</dbReference>
<sequence>MASSDTPKPHKSPKIKNGEISTTQSKIKKKNRDMAKEEGEKKKSKKPKLSNGHSKQPQEKGAEGSGEDAKTNVFPMNRIRTMIKGEDPDMRVSQEAVLAINNAVEKFLEQFTQDAHAFCVQDRKKCLSYKHVANVVSKKRRYDFLSDFVPEKVKAEDALRERSAATNGVFQKM</sequence>
<evidence type="ECO:0000256" key="1">
    <source>
        <dbReference type="ARBA" id="ARBA00004123"/>
    </source>
</evidence>
<dbReference type="GO" id="GO:0005634">
    <property type="term" value="C:nucleus"/>
    <property type="evidence" value="ECO:0007669"/>
    <property type="project" value="UniProtKB-SubCell"/>
</dbReference>
<gene>
    <name evidence="5" type="ORF">AYBTSS11_LOCUS31534</name>
</gene>
<evidence type="ECO:0000256" key="2">
    <source>
        <dbReference type="ARBA" id="ARBA00023242"/>
    </source>
</evidence>
<evidence type="ECO:0000313" key="5">
    <source>
        <dbReference type="EMBL" id="CAJ1979320.1"/>
    </source>
</evidence>